<evidence type="ECO:0000313" key="2">
    <source>
        <dbReference type="EMBL" id="MDV7216151.1"/>
    </source>
</evidence>
<accession>A0ABU4F6D4</accession>
<feature type="chain" id="PRO_5046825971" evidence="1">
    <location>
        <begin position="30"/>
        <end position="245"/>
    </location>
</feature>
<reference evidence="2 3" key="1">
    <citation type="submission" date="2023-10" db="EMBL/GenBank/DDBJ databases">
        <title>Characterization of rhizosphere-enriched actinobacteria from wheat plants lab-grown on chernevaya soil.</title>
        <authorList>
            <person name="Tikhonova E.N."/>
            <person name="Konopkin A."/>
            <person name="Kravchenko I.K."/>
        </authorList>
    </citation>
    <scope>NUCLEOTIDE SEQUENCE [LARGE SCALE GENOMIC DNA]</scope>
    <source>
        <strain evidence="2 3">RR29</strain>
    </source>
</reference>
<sequence>MINRTLSRGTIAALATATAVAVLAPAAQAVTAGEHTAPVARTAAVSAHLTVDGYQAYLKKNWAKGGRETSAAFKKLTPAQRKKFLLHLEDRKIYLALRNTVKGNVGHRLHIVNSYNQDVQLVTDVTSRIAGDKAATATLNFTVSERVYGIPVTTETVTLSFETRGSAKNKNAHAKVTLKNVNAAIAVKASKPKAVAKGAIANGSTVWTATPQVRAFGTKKVVKDQLIQSAVTKTGKTFNGRLTNR</sequence>
<proteinExistence type="predicted"/>
<dbReference type="Proteomes" id="UP001187346">
    <property type="component" value="Unassembled WGS sequence"/>
</dbReference>
<name>A0ABU4F6D4_9ACTN</name>
<keyword evidence="3" id="KW-1185">Reference proteome</keyword>
<gene>
    <name evidence="2" type="ORF">R5A26_09315</name>
</gene>
<protein>
    <submittedName>
        <fullName evidence="2">Uncharacterized protein</fullName>
    </submittedName>
</protein>
<evidence type="ECO:0000256" key="1">
    <source>
        <dbReference type="SAM" id="SignalP"/>
    </source>
</evidence>
<feature type="signal peptide" evidence="1">
    <location>
        <begin position="1"/>
        <end position="29"/>
    </location>
</feature>
<evidence type="ECO:0000313" key="3">
    <source>
        <dbReference type="Proteomes" id="UP001187346"/>
    </source>
</evidence>
<comment type="caution">
    <text evidence="2">The sequence shown here is derived from an EMBL/GenBank/DDBJ whole genome shotgun (WGS) entry which is preliminary data.</text>
</comment>
<dbReference type="RefSeq" id="WP_317770813.1">
    <property type="nucleotide sequence ID" value="NZ_JAWMAJ010000022.1"/>
</dbReference>
<keyword evidence="1" id="KW-0732">Signal</keyword>
<organism evidence="2 3">
    <name type="scientific">Streptomyces prunicolor</name>
    <dbReference type="NCBI Taxonomy" id="67348"/>
    <lineage>
        <taxon>Bacteria</taxon>
        <taxon>Bacillati</taxon>
        <taxon>Actinomycetota</taxon>
        <taxon>Actinomycetes</taxon>
        <taxon>Kitasatosporales</taxon>
        <taxon>Streptomycetaceae</taxon>
        <taxon>Streptomyces</taxon>
    </lineage>
</organism>
<dbReference type="EMBL" id="JAWMAJ010000022">
    <property type="protein sequence ID" value="MDV7216151.1"/>
    <property type="molecule type" value="Genomic_DNA"/>
</dbReference>